<dbReference type="SMART" id="SM00947">
    <property type="entry name" value="Pro_CA"/>
    <property type="match status" value="1"/>
</dbReference>
<evidence type="ECO:0000256" key="3">
    <source>
        <dbReference type="ARBA" id="ARBA00022833"/>
    </source>
</evidence>
<dbReference type="PANTHER" id="PTHR11002:SF79">
    <property type="entry name" value="CARBONIC ANHYDRASE 2"/>
    <property type="match status" value="1"/>
</dbReference>
<keyword evidence="4" id="KW-0456">Lyase</keyword>
<feature type="region of interest" description="Disordered" evidence="6">
    <location>
        <begin position="1"/>
        <end position="21"/>
    </location>
</feature>
<reference evidence="7 8" key="1">
    <citation type="submission" date="2023-10" db="EMBL/GenBank/DDBJ databases">
        <authorList>
            <person name="Venkata Ramana C."/>
            <person name="Sasikala C."/>
            <person name="Dhurka M."/>
        </authorList>
    </citation>
    <scope>NUCLEOTIDE SEQUENCE [LARGE SCALE GENOMIC DNA]</scope>
    <source>
        <strain evidence="7 8">KCTC 32151</strain>
    </source>
</reference>
<keyword evidence="8" id="KW-1185">Reference proteome</keyword>
<protein>
    <recommendedName>
        <fullName evidence="2">carbonic anhydrase</fullName>
        <ecNumber evidence="2">4.2.1.1</ecNumber>
    </recommendedName>
</protein>
<dbReference type="PROSITE" id="PS00704">
    <property type="entry name" value="PROK_CO2_ANHYDRASE_1"/>
    <property type="match status" value="1"/>
</dbReference>
<gene>
    <name evidence="7" type="ORF">R2G56_16385</name>
</gene>
<feature type="compositionally biased region" description="Low complexity" evidence="6">
    <location>
        <begin position="1"/>
        <end position="17"/>
    </location>
</feature>
<dbReference type="EMBL" id="JAWLIP010000007">
    <property type="protein sequence ID" value="MDV6227875.1"/>
    <property type="molecule type" value="Genomic_DNA"/>
</dbReference>
<dbReference type="SUPFAM" id="SSF53056">
    <property type="entry name" value="beta-carbonic anhydrase, cab"/>
    <property type="match status" value="1"/>
</dbReference>
<proteinExistence type="inferred from homology"/>
<evidence type="ECO:0000256" key="4">
    <source>
        <dbReference type="ARBA" id="ARBA00023239"/>
    </source>
</evidence>
<comment type="catalytic activity">
    <reaction evidence="5">
        <text>hydrogencarbonate + H(+) = CO2 + H2O</text>
        <dbReference type="Rhea" id="RHEA:10748"/>
        <dbReference type="ChEBI" id="CHEBI:15377"/>
        <dbReference type="ChEBI" id="CHEBI:15378"/>
        <dbReference type="ChEBI" id="CHEBI:16526"/>
        <dbReference type="ChEBI" id="CHEBI:17544"/>
        <dbReference type="EC" id="4.2.1.1"/>
    </reaction>
</comment>
<dbReference type="InterPro" id="IPR015892">
    <property type="entry name" value="Carbonic_anhydrase_CS"/>
</dbReference>
<evidence type="ECO:0000313" key="7">
    <source>
        <dbReference type="EMBL" id="MDV6227875.1"/>
    </source>
</evidence>
<keyword evidence="3" id="KW-0862">Zinc</keyword>
<dbReference type="Pfam" id="PF00484">
    <property type="entry name" value="Pro_CA"/>
    <property type="match status" value="1"/>
</dbReference>
<evidence type="ECO:0000313" key="8">
    <source>
        <dbReference type="Proteomes" id="UP001185659"/>
    </source>
</evidence>
<organism evidence="7 8">
    <name type="scientific">Nitratireductor aquimarinus</name>
    <dbReference type="NCBI Taxonomy" id="889300"/>
    <lineage>
        <taxon>Bacteria</taxon>
        <taxon>Pseudomonadati</taxon>
        <taxon>Pseudomonadota</taxon>
        <taxon>Alphaproteobacteria</taxon>
        <taxon>Hyphomicrobiales</taxon>
        <taxon>Phyllobacteriaceae</taxon>
        <taxon>Nitratireductor</taxon>
    </lineage>
</organism>
<accession>A0ABU4ANR8</accession>
<evidence type="ECO:0000256" key="1">
    <source>
        <dbReference type="ARBA" id="ARBA00006217"/>
    </source>
</evidence>
<dbReference type="InterPro" id="IPR001765">
    <property type="entry name" value="Carbonic_anhydrase"/>
</dbReference>
<dbReference type="PANTHER" id="PTHR11002">
    <property type="entry name" value="CARBONIC ANHYDRASE"/>
    <property type="match status" value="1"/>
</dbReference>
<name>A0ABU4ANR8_9HYPH</name>
<comment type="caution">
    <text evidence="7">The sequence shown here is derived from an EMBL/GenBank/DDBJ whole genome shotgun (WGS) entry which is preliminary data.</text>
</comment>
<dbReference type="EC" id="4.2.1.1" evidence="2"/>
<dbReference type="InterPro" id="IPR036874">
    <property type="entry name" value="Carbonic_anhydrase_sf"/>
</dbReference>
<dbReference type="Gene3D" id="3.40.1050.10">
    <property type="entry name" value="Carbonic anhydrase"/>
    <property type="match status" value="1"/>
</dbReference>
<evidence type="ECO:0000256" key="6">
    <source>
        <dbReference type="SAM" id="MobiDB-lite"/>
    </source>
</evidence>
<sequence>MAAPLAARASAETGAAAPVSPDEALQRLMDGNARYVANQPINTDHSAGRASRAQGQQPFAAIVSCADSRVAPELIFDQGPGELFVIRVAGNFINEDGLASLEFGAAVLGIKTILVLGHTACGAVDATIQSIRDNTLPPGHLPSLVNAIRPAVYDAMAAEPEDLLATATARNATLNAERAQTAGPILGDLYAAGKLKAAAGIYDIATGKVNFL</sequence>
<evidence type="ECO:0000256" key="5">
    <source>
        <dbReference type="ARBA" id="ARBA00048348"/>
    </source>
</evidence>
<dbReference type="CDD" id="cd03378">
    <property type="entry name" value="beta_CA_cladeC"/>
    <property type="match status" value="1"/>
</dbReference>
<dbReference type="Proteomes" id="UP001185659">
    <property type="component" value="Unassembled WGS sequence"/>
</dbReference>
<evidence type="ECO:0000256" key="2">
    <source>
        <dbReference type="ARBA" id="ARBA00012925"/>
    </source>
</evidence>
<comment type="similarity">
    <text evidence="1">Belongs to the beta-class carbonic anhydrase family.</text>
</comment>